<feature type="compositionally biased region" description="Polar residues" evidence="1">
    <location>
        <begin position="117"/>
        <end position="130"/>
    </location>
</feature>
<evidence type="ECO:0000313" key="2">
    <source>
        <dbReference type="EMBL" id="GMI25168.1"/>
    </source>
</evidence>
<feature type="region of interest" description="Disordered" evidence="1">
    <location>
        <begin position="117"/>
        <end position="140"/>
    </location>
</feature>
<accession>A0A9W7FZY0</accession>
<gene>
    <name evidence="2" type="ORF">TrCOL_g10807</name>
</gene>
<dbReference type="InterPro" id="IPR027443">
    <property type="entry name" value="IPNS-like_sf"/>
</dbReference>
<reference evidence="3" key="1">
    <citation type="journal article" date="2023" name="Commun. Biol.">
        <title>Genome analysis of Parmales, the sister group of diatoms, reveals the evolutionary specialization of diatoms from phago-mixotrophs to photoautotrophs.</title>
        <authorList>
            <person name="Ban H."/>
            <person name="Sato S."/>
            <person name="Yoshikawa S."/>
            <person name="Yamada K."/>
            <person name="Nakamura Y."/>
            <person name="Ichinomiya M."/>
            <person name="Sato N."/>
            <person name="Blanc-Mathieu R."/>
            <person name="Endo H."/>
            <person name="Kuwata A."/>
            <person name="Ogata H."/>
        </authorList>
    </citation>
    <scope>NUCLEOTIDE SEQUENCE [LARGE SCALE GENOMIC DNA]</scope>
</reference>
<dbReference type="Proteomes" id="UP001165065">
    <property type="component" value="Unassembled WGS sequence"/>
</dbReference>
<dbReference type="Gene3D" id="2.60.120.330">
    <property type="entry name" value="B-lactam Antibiotic, Isopenicillin N Synthase, Chain"/>
    <property type="match status" value="1"/>
</dbReference>
<evidence type="ECO:0000313" key="3">
    <source>
        <dbReference type="Proteomes" id="UP001165065"/>
    </source>
</evidence>
<keyword evidence="3" id="KW-1185">Reference proteome</keyword>
<sequence length="207" mass="23148">MVLPPHIDLKSPNARSKIISSITSTLSPMFLITVPSLSKHVQSLISDITENQKDRIDKDEVQYKLVLGEENKKESVNIKALLSSVRLGPHCDGNFITLLWSTSPGLQVPKNNGCITPSQINSTGTPTLSVPTEPRREMEDEDWDTVEVTGEDDVVVTIGVDWIRRDLYKGINQGVWCPVLHRVKNGGEERWSLPYLCALEKVEEEES</sequence>
<protein>
    <submittedName>
        <fullName evidence="2">Uncharacterized protein</fullName>
    </submittedName>
</protein>
<evidence type="ECO:0000256" key="1">
    <source>
        <dbReference type="SAM" id="MobiDB-lite"/>
    </source>
</evidence>
<dbReference type="EMBL" id="BRYA01000603">
    <property type="protein sequence ID" value="GMI25168.1"/>
    <property type="molecule type" value="Genomic_DNA"/>
</dbReference>
<dbReference type="AlphaFoldDB" id="A0A9W7FZY0"/>
<name>A0A9W7FZY0_9STRA</name>
<dbReference type="SUPFAM" id="SSF51197">
    <property type="entry name" value="Clavaminate synthase-like"/>
    <property type="match status" value="1"/>
</dbReference>
<comment type="caution">
    <text evidence="2">The sequence shown here is derived from an EMBL/GenBank/DDBJ whole genome shotgun (WGS) entry which is preliminary data.</text>
</comment>
<organism evidence="2 3">
    <name type="scientific">Triparma columacea</name>
    <dbReference type="NCBI Taxonomy" id="722753"/>
    <lineage>
        <taxon>Eukaryota</taxon>
        <taxon>Sar</taxon>
        <taxon>Stramenopiles</taxon>
        <taxon>Ochrophyta</taxon>
        <taxon>Bolidophyceae</taxon>
        <taxon>Parmales</taxon>
        <taxon>Triparmaceae</taxon>
        <taxon>Triparma</taxon>
    </lineage>
</organism>
<dbReference type="OrthoDB" id="206913at2759"/>
<proteinExistence type="predicted"/>